<evidence type="ECO:0000256" key="7">
    <source>
        <dbReference type="ARBA" id="ARBA00022842"/>
    </source>
</evidence>
<keyword evidence="2 10" id="KW-0963">Cytoplasm</keyword>
<evidence type="ECO:0000256" key="9">
    <source>
        <dbReference type="ARBA" id="ARBA00023134"/>
    </source>
</evidence>
<reference evidence="13" key="1">
    <citation type="journal article" date="2020" name="J. ISSAAS">
        <title>Lactobacilli and other gastrointestinal microbiota of Peromyscus leucopus, reservoir host for agents of Lyme disease and other zoonoses in North America.</title>
        <authorList>
            <person name="Milovic A."/>
            <person name="Bassam K."/>
            <person name="Shao H."/>
            <person name="Chatzistamou I."/>
            <person name="Tufts D.M."/>
            <person name="Diuk-Wasser M."/>
            <person name="Barbour A.G."/>
        </authorList>
    </citation>
    <scope>NUCLEOTIDE SEQUENCE</scope>
    <source>
        <strain evidence="13">LL40</strain>
    </source>
</reference>
<evidence type="ECO:0000256" key="6">
    <source>
        <dbReference type="ARBA" id="ARBA00022801"/>
    </source>
</evidence>
<evidence type="ECO:0000256" key="3">
    <source>
        <dbReference type="ARBA" id="ARBA00022694"/>
    </source>
</evidence>
<dbReference type="EMBL" id="MN577573">
    <property type="protein sequence ID" value="QGT51186.1"/>
    <property type="molecule type" value="Genomic_DNA"/>
</dbReference>
<dbReference type="InterPro" id="IPR027266">
    <property type="entry name" value="TrmE/GcvT-like"/>
</dbReference>
<feature type="binding site" evidence="10">
    <location>
        <begin position="231"/>
        <end position="236"/>
    </location>
    <ligand>
        <name>GTP</name>
        <dbReference type="ChEBI" id="CHEBI:37565"/>
    </ligand>
</feature>
<dbReference type="Gene3D" id="1.20.120.430">
    <property type="entry name" value="tRNA modification GTPase MnmE domain 2"/>
    <property type="match status" value="1"/>
</dbReference>
<keyword evidence="8 10" id="KW-0630">Potassium</keyword>
<feature type="binding site" evidence="10">
    <location>
        <position position="126"/>
    </location>
    <ligand>
        <name>(6S)-5-formyl-5,6,7,8-tetrahydrofolate</name>
        <dbReference type="ChEBI" id="CHEBI:57457"/>
    </ligand>
</feature>
<dbReference type="FunFam" id="3.30.1360.120:FF:000003">
    <property type="entry name" value="tRNA modification GTPase MnmE"/>
    <property type="match status" value="1"/>
</dbReference>
<comment type="subunit">
    <text evidence="10">Homodimer. Heterotetramer of two MnmE and two MnmG subunits.</text>
</comment>
<feature type="binding site" evidence="10">
    <location>
        <position position="255"/>
    </location>
    <ligand>
        <name>K(+)</name>
        <dbReference type="ChEBI" id="CHEBI:29103"/>
    </ligand>
</feature>
<evidence type="ECO:0000259" key="12">
    <source>
        <dbReference type="PROSITE" id="PS51709"/>
    </source>
</evidence>
<dbReference type="GO" id="GO:0005829">
    <property type="term" value="C:cytosol"/>
    <property type="evidence" value="ECO:0007669"/>
    <property type="project" value="TreeGrafter"/>
</dbReference>
<comment type="similarity">
    <text evidence="1 10 11">Belongs to the TRAFAC class TrmE-Era-EngA-EngB-Septin-like GTPase superfamily. TrmE GTPase family.</text>
</comment>
<feature type="binding site" evidence="10">
    <location>
        <position position="87"/>
    </location>
    <ligand>
        <name>(6S)-5-formyl-5,6,7,8-tetrahydrofolate</name>
        <dbReference type="ChEBI" id="CHEBI:57457"/>
    </ligand>
</feature>
<evidence type="ECO:0000256" key="8">
    <source>
        <dbReference type="ARBA" id="ARBA00022958"/>
    </source>
</evidence>
<comment type="cofactor">
    <cofactor evidence="10">
        <name>K(+)</name>
        <dbReference type="ChEBI" id="CHEBI:29103"/>
    </cofactor>
    <text evidence="10">Binds 1 potassium ion per subunit.</text>
</comment>
<dbReference type="GO" id="GO:0030488">
    <property type="term" value="P:tRNA methylation"/>
    <property type="evidence" value="ECO:0007669"/>
    <property type="project" value="TreeGrafter"/>
</dbReference>
<dbReference type="GO" id="GO:0005525">
    <property type="term" value="F:GTP binding"/>
    <property type="evidence" value="ECO:0007669"/>
    <property type="project" value="UniProtKB-UniRule"/>
</dbReference>
<dbReference type="AlphaFoldDB" id="A0A650ENI3"/>
<gene>
    <name evidence="10 13" type="primary">mnmE</name>
    <name evidence="10" type="synonym">trmE</name>
    <name evidence="13" type="ORF">Firmicute1046_2620</name>
</gene>
<evidence type="ECO:0000256" key="10">
    <source>
        <dbReference type="HAMAP-Rule" id="MF_00379"/>
    </source>
</evidence>
<protein>
    <recommendedName>
        <fullName evidence="10">tRNA modification GTPase MnmE</fullName>
        <ecNumber evidence="10">3.6.-.-</ecNumber>
    </recommendedName>
</protein>
<dbReference type="PRINTS" id="PR00326">
    <property type="entry name" value="GTP1OBG"/>
</dbReference>
<dbReference type="InterPro" id="IPR031168">
    <property type="entry name" value="G_TrmE"/>
</dbReference>
<dbReference type="InterPro" id="IPR027368">
    <property type="entry name" value="MnmE_dom2"/>
</dbReference>
<comment type="function">
    <text evidence="10">Exhibits a very high intrinsic GTPase hydrolysis rate. Involved in the addition of a carboxymethylaminomethyl (cmnm) group at the wobble position (U34) of certain tRNAs, forming tRNA-cmnm(5)s(2)U34.</text>
</comment>
<dbReference type="PROSITE" id="PS51709">
    <property type="entry name" value="G_TRME"/>
    <property type="match status" value="1"/>
</dbReference>
<dbReference type="Gene3D" id="3.40.50.300">
    <property type="entry name" value="P-loop containing nucleotide triphosphate hydrolases"/>
    <property type="match status" value="1"/>
</dbReference>
<keyword evidence="6 10" id="KW-0378">Hydrolase</keyword>
<dbReference type="InterPro" id="IPR004520">
    <property type="entry name" value="GTPase_MnmE"/>
</dbReference>
<dbReference type="GO" id="GO:0046872">
    <property type="term" value="F:metal ion binding"/>
    <property type="evidence" value="ECO:0007669"/>
    <property type="project" value="UniProtKB-KW"/>
</dbReference>
<dbReference type="InterPro" id="IPR025867">
    <property type="entry name" value="MnmE_helical"/>
</dbReference>
<evidence type="ECO:0000256" key="4">
    <source>
        <dbReference type="ARBA" id="ARBA00022723"/>
    </source>
</evidence>
<accession>A0A650ENI3</accession>
<dbReference type="Pfam" id="PF12631">
    <property type="entry name" value="MnmE_helical"/>
    <property type="match status" value="1"/>
</dbReference>
<dbReference type="EC" id="3.6.-.-" evidence="10"/>
<dbReference type="PANTHER" id="PTHR42714:SF2">
    <property type="entry name" value="TRNA MODIFICATION GTPASE GTPBP3, MITOCHONDRIAL"/>
    <property type="match status" value="1"/>
</dbReference>
<sequence>MKLFDTIAAISTPPGVGGIAIIRVSGSEAEQTAQKILRTKSGKPLTELDSHKLTLCTVLGADGQALDEALTAVMRAPHSYTGETVVEINCHGGYLAARLTLDALIQAGARLADAGEFTQRAFINGKTDLTRAEAVMDLIHANSRMGLQYAAHSMEGRLAKRIEQLRETVMALTAQISAAADYPDEEEGPNPTEMREKLIEIHTTVRELADSFERGRILRDGVCTVIVGRPNVGKSSILNALTREERAIVTDIPGTTRDVVEEFVQVRGIALRLLDTAGIHEGADEVERIGIARAKENMESADLCLFVLDASEPIGANDLEIAKALQNKCVFILLNKADKDCILKKAELAEQLGLPSAPVFETAVPRQGKPAGLKELEDAIAEKFLQGGLQTEDVYAFSARQKEALLRAGEAVSRVLEGMEQGMPSDILYVDLEETLTALGEITGSTVQEEIIAQVFERFCVGK</sequence>
<keyword evidence="4 10" id="KW-0479">Metal-binding</keyword>
<dbReference type="Gene3D" id="3.30.1360.120">
    <property type="entry name" value="Probable tRNA modification gtpase trme, domain 1"/>
    <property type="match status" value="1"/>
</dbReference>
<dbReference type="NCBIfam" id="TIGR00450">
    <property type="entry name" value="mnmE_trmE_thdF"/>
    <property type="match status" value="1"/>
</dbReference>
<evidence type="ECO:0000256" key="5">
    <source>
        <dbReference type="ARBA" id="ARBA00022741"/>
    </source>
</evidence>
<dbReference type="Pfam" id="PF10396">
    <property type="entry name" value="TrmE_N"/>
    <property type="match status" value="1"/>
</dbReference>
<keyword evidence="9 10" id="KW-0342">GTP-binding</keyword>
<dbReference type="SUPFAM" id="SSF116878">
    <property type="entry name" value="TrmE connector domain"/>
    <property type="match status" value="1"/>
</dbReference>
<dbReference type="Pfam" id="PF01926">
    <property type="entry name" value="MMR_HSR1"/>
    <property type="match status" value="1"/>
</dbReference>
<dbReference type="InterPro" id="IPR006073">
    <property type="entry name" value="GTP-bd"/>
</dbReference>
<dbReference type="GO" id="GO:0003924">
    <property type="term" value="F:GTPase activity"/>
    <property type="evidence" value="ECO:0007669"/>
    <property type="project" value="UniProtKB-UniRule"/>
</dbReference>
<proteinExistence type="inferred from homology"/>
<comment type="subcellular location">
    <subcellularLocation>
        <location evidence="10">Cytoplasm</location>
    </subcellularLocation>
</comment>
<dbReference type="PANTHER" id="PTHR42714">
    <property type="entry name" value="TRNA MODIFICATION GTPASE GTPBP3"/>
    <property type="match status" value="1"/>
</dbReference>
<dbReference type="CDD" id="cd14858">
    <property type="entry name" value="TrmE_N"/>
    <property type="match status" value="1"/>
</dbReference>
<evidence type="ECO:0000256" key="1">
    <source>
        <dbReference type="ARBA" id="ARBA00011043"/>
    </source>
</evidence>
<keyword evidence="5 10" id="KW-0547">Nucleotide-binding</keyword>
<dbReference type="FunFam" id="3.40.50.300:FF:000494">
    <property type="entry name" value="tRNA modification GTPase MnmE"/>
    <property type="match status" value="1"/>
</dbReference>
<organism evidence="13">
    <name type="scientific">uncultured Bacillota bacterium</name>
    <dbReference type="NCBI Taxonomy" id="344338"/>
    <lineage>
        <taxon>Bacteria</taxon>
        <taxon>Bacillati</taxon>
        <taxon>Bacillota</taxon>
        <taxon>environmental samples</taxon>
    </lineage>
</organism>
<feature type="binding site" evidence="10">
    <location>
        <position position="252"/>
    </location>
    <ligand>
        <name>K(+)</name>
        <dbReference type="ChEBI" id="CHEBI:29103"/>
    </ligand>
</feature>
<keyword evidence="3 10" id="KW-0819">tRNA processing</keyword>
<dbReference type="NCBIfam" id="TIGR00231">
    <property type="entry name" value="small_GTP"/>
    <property type="match status" value="1"/>
</dbReference>
<evidence type="ECO:0000313" key="13">
    <source>
        <dbReference type="EMBL" id="QGT51186.1"/>
    </source>
</evidence>
<feature type="binding site" evidence="10">
    <location>
        <position position="250"/>
    </location>
    <ligand>
        <name>K(+)</name>
        <dbReference type="ChEBI" id="CHEBI:29103"/>
    </ligand>
</feature>
<dbReference type="CDD" id="cd04164">
    <property type="entry name" value="trmE"/>
    <property type="match status" value="1"/>
</dbReference>
<evidence type="ECO:0000256" key="2">
    <source>
        <dbReference type="ARBA" id="ARBA00022490"/>
    </source>
</evidence>
<feature type="binding site" evidence="10">
    <location>
        <begin position="250"/>
        <end position="256"/>
    </location>
    <ligand>
        <name>GTP</name>
        <dbReference type="ChEBI" id="CHEBI:37565"/>
    </ligand>
</feature>
<feature type="binding site" evidence="10">
    <location>
        <position position="463"/>
    </location>
    <ligand>
        <name>(6S)-5-formyl-5,6,7,8-tetrahydrofolate</name>
        <dbReference type="ChEBI" id="CHEBI:57457"/>
    </ligand>
</feature>
<feature type="binding site" evidence="10">
    <location>
        <position position="256"/>
    </location>
    <ligand>
        <name>Mg(2+)</name>
        <dbReference type="ChEBI" id="CHEBI:18420"/>
    </ligand>
</feature>
<dbReference type="InterPro" id="IPR018948">
    <property type="entry name" value="GTP-bd_TrmE_N"/>
</dbReference>
<dbReference type="InterPro" id="IPR005225">
    <property type="entry name" value="Small_GTP-bd"/>
</dbReference>
<keyword evidence="7 10" id="KW-0460">Magnesium</keyword>
<dbReference type="GO" id="GO:0002098">
    <property type="term" value="P:tRNA wobble uridine modification"/>
    <property type="evidence" value="ECO:0007669"/>
    <property type="project" value="TreeGrafter"/>
</dbReference>
<evidence type="ECO:0000256" key="11">
    <source>
        <dbReference type="RuleBase" id="RU003313"/>
    </source>
</evidence>
<dbReference type="InterPro" id="IPR027417">
    <property type="entry name" value="P-loop_NTPase"/>
</dbReference>
<feature type="domain" description="TrmE-type G" evidence="12">
    <location>
        <begin position="221"/>
        <end position="385"/>
    </location>
</feature>
<feature type="binding site" evidence="10">
    <location>
        <begin position="335"/>
        <end position="338"/>
    </location>
    <ligand>
        <name>GTP</name>
        <dbReference type="ChEBI" id="CHEBI:37565"/>
    </ligand>
</feature>
<feature type="binding site" evidence="10">
    <location>
        <begin position="275"/>
        <end position="278"/>
    </location>
    <ligand>
        <name>GTP</name>
        <dbReference type="ChEBI" id="CHEBI:37565"/>
    </ligand>
</feature>
<name>A0A650ENI3_9FIRM</name>
<feature type="binding site" evidence="10">
    <location>
        <position position="235"/>
    </location>
    <ligand>
        <name>Mg(2+)</name>
        <dbReference type="ChEBI" id="CHEBI:18420"/>
    </ligand>
</feature>
<dbReference type="GO" id="GO:0042802">
    <property type="term" value="F:identical protein binding"/>
    <property type="evidence" value="ECO:0007669"/>
    <property type="project" value="UniProtKB-ARBA"/>
</dbReference>
<comment type="caution">
    <text evidence="10">Lacks conserved residue(s) required for the propagation of feature annotation.</text>
</comment>
<dbReference type="HAMAP" id="MF_00379">
    <property type="entry name" value="GTPase_MnmE"/>
    <property type="match status" value="1"/>
</dbReference>
<dbReference type="SUPFAM" id="SSF52540">
    <property type="entry name" value="P-loop containing nucleoside triphosphate hydrolases"/>
    <property type="match status" value="1"/>
</dbReference>
<feature type="binding site" evidence="10">
    <location>
        <position position="231"/>
    </location>
    <ligand>
        <name>K(+)</name>
        <dbReference type="ChEBI" id="CHEBI:29103"/>
    </ligand>
</feature>
<feature type="binding site" evidence="10">
    <location>
        <position position="23"/>
    </location>
    <ligand>
        <name>(6S)-5-formyl-5,6,7,8-tetrahydrofolate</name>
        <dbReference type="ChEBI" id="CHEBI:57457"/>
    </ligand>
</feature>